<dbReference type="Pfam" id="PF01934">
    <property type="entry name" value="HepT-like"/>
    <property type="match status" value="1"/>
</dbReference>
<comment type="caution">
    <text evidence="6">The sequence shown here is derived from an EMBL/GenBank/DDBJ whole genome shotgun (WGS) entry which is preliminary data.</text>
</comment>
<organism evidence="6 7">
    <name type="scientific">Dyadobacter chenwenxiniae</name>
    <dbReference type="NCBI Taxonomy" id="2906456"/>
    <lineage>
        <taxon>Bacteria</taxon>
        <taxon>Pseudomonadati</taxon>
        <taxon>Bacteroidota</taxon>
        <taxon>Cytophagia</taxon>
        <taxon>Cytophagales</taxon>
        <taxon>Spirosomataceae</taxon>
        <taxon>Dyadobacter</taxon>
    </lineage>
</organism>
<evidence type="ECO:0000313" key="7">
    <source>
        <dbReference type="Proteomes" id="UP001139000"/>
    </source>
</evidence>
<dbReference type="GO" id="GO:0016787">
    <property type="term" value="F:hydrolase activity"/>
    <property type="evidence" value="ECO:0007669"/>
    <property type="project" value="UniProtKB-KW"/>
</dbReference>
<dbReference type="RefSeq" id="WP_234605953.1">
    <property type="nucleotide sequence ID" value="NZ_CP094997.1"/>
</dbReference>
<dbReference type="InterPro" id="IPR051813">
    <property type="entry name" value="HepT_RNase_toxin"/>
</dbReference>
<dbReference type="EMBL" id="JAJTTC010000011">
    <property type="protein sequence ID" value="MCF0065459.1"/>
    <property type="molecule type" value="Genomic_DNA"/>
</dbReference>
<keyword evidence="1" id="KW-0597">Phosphoprotein</keyword>
<keyword evidence="4" id="KW-0547">Nucleotide-binding</keyword>
<keyword evidence="3" id="KW-0540">Nuclease</keyword>
<dbReference type="GO" id="GO:0110001">
    <property type="term" value="C:toxin-antitoxin complex"/>
    <property type="evidence" value="ECO:0007669"/>
    <property type="project" value="InterPro"/>
</dbReference>
<dbReference type="PANTHER" id="PTHR34139">
    <property type="entry name" value="UPF0331 PROTEIN MJ0127"/>
    <property type="match status" value="1"/>
</dbReference>
<keyword evidence="5" id="KW-0378">Hydrolase</keyword>
<dbReference type="InterPro" id="IPR008201">
    <property type="entry name" value="HepT-like"/>
</dbReference>
<proteinExistence type="predicted"/>
<keyword evidence="7" id="KW-1185">Reference proteome</keyword>
<gene>
    <name evidence="6" type="ORF">LXM26_28345</name>
</gene>
<reference evidence="6" key="1">
    <citation type="submission" date="2021-12" db="EMBL/GenBank/DDBJ databases">
        <title>Novel species in genus Dyadobacter.</title>
        <authorList>
            <person name="Ma C."/>
        </authorList>
    </citation>
    <scope>NUCLEOTIDE SEQUENCE</scope>
    <source>
        <strain evidence="6">LJ419</strain>
    </source>
</reference>
<evidence type="ECO:0000256" key="1">
    <source>
        <dbReference type="ARBA" id="ARBA00022553"/>
    </source>
</evidence>
<evidence type="ECO:0000313" key="6">
    <source>
        <dbReference type="EMBL" id="MCF0065459.1"/>
    </source>
</evidence>
<sequence>MSERAPSILFLDMLDSVETVLDYTSGISFDDFMNDRKTRDAVIRNIQVLGEAANRVPKEVREQYADIEWMRIIRSRHILVHDYAGIDFEIVWRIIEVHLPPLRDALLTMTDKGKSS</sequence>
<evidence type="ECO:0000256" key="2">
    <source>
        <dbReference type="ARBA" id="ARBA00022649"/>
    </source>
</evidence>
<keyword evidence="2" id="KW-1277">Toxin-antitoxin system</keyword>
<name>A0A9X1PSV9_9BACT</name>
<dbReference type="GO" id="GO:0000166">
    <property type="term" value="F:nucleotide binding"/>
    <property type="evidence" value="ECO:0007669"/>
    <property type="project" value="UniProtKB-KW"/>
</dbReference>
<accession>A0A9X1PSV9</accession>
<dbReference type="GO" id="GO:0004540">
    <property type="term" value="F:RNA nuclease activity"/>
    <property type="evidence" value="ECO:0007669"/>
    <property type="project" value="InterPro"/>
</dbReference>
<protein>
    <submittedName>
        <fullName evidence="6">DUF86 domain-containing protein</fullName>
    </submittedName>
</protein>
<evidence type="ECO:0000256" key="5">
    <source>
        <dbReference type="ARBA" id="ARBA00022801"/>
    </source>
</evidence>
<dbReference type="PANTHER" id="PTHR34139:SF1">
    <property type="entry name" value="RNASE MJ1380-RELATED"/>
    <property type="match status" value="1"/>
</dbReference>
<dbReference type="AlphaFoldDB" id="A0A9X1PSV9"/>
<dbReference type="Proteomes" id="UP001139000">
    <property type="component" value="Unassembled WGS sequence"/>
</dbReference>
<evidence type="ECO:0000256" key="4">
    <source>
        <dbReference type="ARBA" id="ARBA00022741"/>
    </source>
</evidence>
<evidence type="ECO:0000256" key="3">
    <source>
        <dbReference type="ARBA" id="ARBA00022722"/>
    </source>
</evidence>